<dbReference type="Proteomes" id="UP000320176">
    <property type="component" value="Unassembled WGS sequence"/>
</dbReference>
<evidence type="ECO:0000256" key="1">
    <source>
        <dbReference type="SAM" id="MobiDB-lite"/>
    </source>
</evidence>
<gene>
    <name evidence="3" type="ORF">Pla52n_69940</name>
</gene>
<name>A0A5C5ZKP1_9BACT</name>
<dbReference type="AlphaFoldDB" id="A0A5C5ZKP1"/>
<comment type="caution">
    <text evidence="3">The sequence shown here is derived from an EMBL/GenBank/DDBJ whole genome shotgun (WGS) entry which is preliminary data.</text>
</comment>
<accession>A0A5C5ZKP1</accession>
<reference evidence="3 4" key="1">
    <citation type="submission" date="2019-02" db="EMBL/GenBank/DDBJ databases">
        <title>Deep-cultivation of Planctomycetes and their phenomic and genomic characterization uncovers novel biology.</title>
        <authorList>
            <person name="Wiegand S."/>
            <person name="Jogler M."/>
            <person name="Boedeker C."/>
            <person name="Pinto D."/>
            <person name="Vollmers J."/>
            <person name="Rivas-Marin E."/>
            <person name="Kohn T."/>
            <person name="Peeters S.H."/>
            <person name="Heuer A."/>
            <person name="Rast P."/>
            <person name="Oberbeckmann S."/>
            <person name="Bunk B."/>
            <person name="Jeske O."/>
            <person name="Meyerdierks A."/>
            <person name="Storesund J.E."/>
            <person name="Kallscheuer N."/>
            <person name="Luecker S."/>
            <person name="Lage O.M."/>
            <person name="Pohl T."/>
            <person name="Merkel B.J."/>
            <person name="Hornburger P."/>
            <person name="Mueller R.-W."/>
            <person name="Bruemmer F."/>
            <person name="Labrenz M."/>
            <person name="Spormann A.M."/>
            <person name="Op Den Camp H."/>
            <person name="Overmann J."/>
            <person name="Amann R."/>
            <person name="Jetten M.S.M."/>
            <person name="Mascher T."/>
            <person name="Medema M.H."/>
            <person name="Devos D.P."/>
            <person name="Kaster A.-K."/>
            <person name="Ovreas L."/>
            <person name="Rohde M."/>
            <person name="Galperin M.Y."/>
            <person name="Jogler C."/>
        </authorList>
    </citation>
    <scope>NUCLEOTIDE SEQUENCE [LARGE SCALE GENOMIC DNA]</scope>
    <source>
        <strain evidence="3 4">Pla52n</strain>
    </source>
</reference>
<evidence type="ECO:0000313" key="4">
    <source>
        <dbReference type="Proteomes" id="UP000320176"/>
    </source>
</evidence>
<keyword evidence="2" id="KW-0812">Transmembrane</keyword>
<feature type="transmembrane region" description="Helical" evidence="2">
    <location>
        <begin position="6"/>
        <end position="29"/>
    </location>
</feature>
<evidence type="ECO:0000256" key="2">
    <source>
        <dbReference type="SAM" id="Phobius"/>
    </source>
</evidence>
<sequence length="506" mass="56274">MSTKKLTVVSLSVAGVSLVIWTLVIAMIISRRTQTASDGLVASESTTMSASPKSTDPESKPDLETIAKKAASELRKIPTPSKSRLAGALEGKFPFLRFWESSLDWAYDDVSGNMAMFGYEKYVAIFDLSKLNGKDIPPTEIDLTFKPQAIGLKKFADKSYFLVVGERDLMLIDAHTKKVVKTGRISFGDFVHVFDCVDRKDPTILAKKVGMSRYDNLATPIQKVEGRHGSSNTIAINIETLEKTRAVFGLVFGVSPDRSECLFITETPKPKQMRLGYWPKDPTKMFKATASTEKWPDSASIRLIGDVVAFDNVLYNRDLQEIGKTAFPAQAQMPGTAYLACSDGFTFEIVSVNDLKPLFTYRLPKGWDEILEQSPTREVSPRVICDAKYRRFLFYRRGHLIAFPLDQLGLAPLSSVHFTWRDHTQLEADSPWQLQLTGNGELGDLSLEDAPSGLTIDGSTLAWVPTSQQLGTHTFSIIHKLGQSQQKRSMTLTVQQDPVQVEKDSL</sequence>
<proteinExistence type="predicted"/>
<dbReference type="EMBL" id="SJPN01000032">
    <property type="protein sequence ID" value="TWT87800.1"/>
    <property type="molecule type" value="Genomic_DNA"/>
</dbReference>
<evidence type="ECO:0000313" key="3">
    <source>
        <dbReference type="EMBL" id="TWT87800.1"/>
    </source>
</evidence>
<feature type="region of interest" description="Disordered" evidence="1">
    <location>
        <begin position="40"/>
        <end position="62"/>
    </location>
</feature>
<organism evidence="3 4">
    <name type="scientific">Stieleria varia</name>
    <dbReference type="NCBI Taxonomy" id="2528005"/>
    <lineage>
        <taxon>Bacteria</taxon>
        <taxon>Pseudomonadati</taxon>
        <taxon>Planctomycetota</taxon>
        <taxon>Planctomycetia</taxon>
        <taxon>Pirellulales</taxon>
        <taxon>Pirellulaceae</taxon>
        <taxon>Stieleria</taxon>
    </lineage>
</organism>
<feature type="compositionally biased region" description="Polar residues" evidence="1">
    <location>
        <begin position="40"/>
        <end position="54"/>
    </location>
</feature>
<dbReference type="RefSeq" id="WP_146523820.1">
    <property type="nucleotide sequence ID" value="NZ_CP151726.1"/>
</dbReference>
<keyword evidence="4" id="KW-1185">Reference proteome</keyword>
<keyword evidence="2" id="KW-0472">Membrane</keyword>
<keyword evidence="2" id="KW-1133">Transmembrane helix</keyword>
<protein>
    <submittedName>
        <fullName evidence="3">Uncharacterized protein</fullName>
    </submittedName>
</protein>